<dbReference type="RefSeq" id="WP_284331017.1">
    <property type="nucleotide sequence ID" value="NZ_BSOA01000008.1"/>
</dbReference>
<organism evidence="1 2">
    <name type="scientific">Dyella flagellata</name>
    <dbReference type="NCBI Taxonomy" id="1867833"/>
    <lineage>
        <taxon>Bacteria</taxon>
        <taxon>Pseudomonadati</taxon>
        <taxon>Pseudomonadota</taxon>
        <taxon>Gammaproteobacteria</taxon>
        <taxon>Lysobacterales</taxon>
        <taxon>Rhodanobacteraceae</taxon>
        <taxon>Dyella</taxon>
    </lineage>
</organism>
<dbReference type="Proteomes" id="UP001156627">
    <property type="component" value="Unassembled WGS sequence"/>
</dbReference>
<evidence type="ECO:0000313" key="1">
    <source>
        <dbReference type="EMBL" id="GLQ87571.1"/>
    </source>
</evidence>
<dbReference type="PROSITE" id="PS51257">
    <property type="entry name" value="PROKAR_LIPOPROTEIN"/>
    <property type="match status" value="1"/>
</dbReference>
<keyword evidence="2" id="KW-1185">Reference proteome</keyword>
<evidence type="ECO:0000313" key="2">
    <source>
        <dbReference type="Proteomes" id="UP001156627"/>
    </source>
</evidence>
<sequence>MNISIKHALAGVTLAGLISLLSGCYVAPDYSYVRSSGYAGDVYYGSGPAVVYDYPYGYPYGYYGGAWGYYGCCYGGWYGRGHWRGDHDHDWHHGGGGWHGRSSGGHWSGSHGGWSGHQH</sequence>
<reference evidence="2" key="1">
    <citation type="journal article" date="2019" name="Int. J. Syst. Evol. Microbiol.">
        <title>The Global Catalogue of Microorganisms (GCM) 10K type strain sequencing project: providing services to taxonomists for standard genome sequencing and annotation.</title>
        <authorList>
            <consortium name="The Broad Institute Genomics Platform"/>
            <consortium name="The Broad Institute Genome Sequencing Center for Infectious Disease"/>
            <person name="Wu L."/>
            <person name="Ma J."/>
        </authorList>
    </citation>
    <scope>NUCLEOTIDE SEQUENCE [LARGE SCALE GENOMIC DNA]</scope>
    <source>
        <strain evidence="2">NBRC 111981</strain>
    </source>
</reference>
<accession>A0ABQ5X8S7</accession>
<comment type="caution">
    <text evidence="1">The sequence shown here is derived from an EMBL/GenBank/DDBJ whole genome shotgun (WGS) entry which is preliminary data.</text>
</comment>
<evidence type="ECO:0008006" key="3">
    <source>
        <dbReference type="Google" id="ProtNLM"/>
    </source>
</evidence>
<dbReference type="EMBL" id="BSOA01000008">
    <property type="protein sequence ID" value="GLQ87571.1"/>
    <property type="molecule type" value="Genomic_DNA"/>
</dbReference>
<name>A0ABQ5X8S7_9GAMM</name>
<gene>
    <name evidence="1" type="ORF">GCM10007898_11370</name>
</gene>
<proteinExistence type="predicted"/>
<protein>
    <recommendedName>
        <fullName evidence="3">Lipoprotein</fullName>
    </recommendedName>
</protein>